<dbReference type="EMBL" id="JADWDJ010000011">
    <property type="protein sequence ID" value="KAG5273473.1"/>
    <property type="molecule type" value="Genomic_DNA"/>
</dbReference>
<reference evidence="2" key="1">
    <citation type="submission" date="2020-10" db="EMBL/GenBank/DDBJ databases">
        <title>Chromosome-scale genome assembly of the Allis shad, Alosa alosa.</title>
        <authorList>
            <person name="Margot Z."/>
            <person name="Christophe K."/>
            <person name="Cabau C."/>
            <person name="Louis A."/>
            <person name="Berthelot C."/>
            <person name="Parey E."/>
            <person name="Roest Crollius H."/>
            <person name="Montfort J."/>
            <person name="Robinson-Rechavi M."/>
            <person name="Bucao C."/>
            <person name="Bouchez O."/>
            <person name="Gislard M."/>
            <person name="Lluch J."/>
            <person name="Milhes M."/>
            <person name="Lampietro C."/>
            <person name="Lopez Roques C."/>
            <person name="Donnadieu C."/>
            <person name="Braasch I."/>
            <person name="Desvignes T."/>
            <person name="Postlethwait J."/>
            <person name="Bobe J."/>
            <person name="Guiguen Y."/>
        </authorList>
    </citation>
    <scope>NUCLEOTIDE SEQUENCE</scope>
    <source>
        <strain evidence="2">M-15738</strain>
        <tissue evidence="2">Blood</tissue>
    </source>
</reference>
<sequence>MTQGMRMDFFLDGPFMPPRMKLDRETLGGLADMFGQMPGSGIGTGPGVIQDRFSPTMGRHRSNPLFNGHGGHMAPPPQSQFDLGVKPFMKTNQGQNQHFHNQNQSHPSQQQAQSKDMPPRFIKKGQLNADEVRAGGFATQQPHAVCPISLRPAHSFPVNKNQVPKLQPQISTMIPLSAQPPRTQTPPLGQLQKNLFKSVVPKLRPADRIQPATSFWVAPQNMSVVYSNRPAQEYDIVKL</sequence>
<dbReference type="Proteomes" id="UP000823561">
    <property type="component" value="Chromosome 11"/>
</dbReference>
<accession>A0AAV6GE87</accession>
<comment type="caution">
    <text evidence="2">The sequence shown here is derived from an EMBL/GenBank/DDBJ whole genome shotgun (WGS) entry which is preliminary data.</text>
</comment>
<dbReference type="AlphaFoldDB" id="A0AAV6GE87"/>
<evidence type="ECO:0000313" key="2">
    <source>
        <dbReference type="EMBL" id="KAG5273473.1"/>
    </source>
</evidence>
<feature type="compositionally biased region" description="Low complexity" evidence="1">
    <location>
        <begin position="92"/>
        <end position="114"/>
    </location>
</feature>
<proteinExistence type="predicted"/>
<evidence type="ECO:0000256" key="1">
    <source>
        <dbReference type="SAM" id="MobiDB-lite"/>
    </source>
</evidence>
<keyword evidence="3" id="KW-1185">Reference proteome</keyword>
<gene>
    <name evidence="2" type="ORF">AALO_G00151700</name>
</gene>
<feature type="region of interest" description="Disordered" evidence="1">
    <location>
        <begin position="91"/>
        <end position="117"/>
    </location>
</feature>
<organism evidence="2 3">
    <name type="scientific">Alosa alosa</name>
    <name type="common">allis shad</name>
    <dbReference type="NCBI Taxonomy" id="278164"/>
    <lineage>
        <taxon>Eukaryota</taxon>
        <taxon>Metazoa</taxon>
        <taxon>Chordata</taxon>
        <taxon>Craniata</taxon>
        <taxon>Vertebrata</taxon>
        <taxon>Euteleostomi</taxon>
        <taxon>Actinopterygii</taxon>
        <taxon>Neopterygii</taxon>
        <taxon>Teleostei</taxon>
        <taxon>Clupei</taxon>
        <taxon>Clupeiformes</taxon>
        <taxon>Clupeoidei</taxon>
        <taxon>Clupeidae</taxon>
        <taxon>Alosa</taxon>
    </lineage>
</organism>
<protein>
    <submittedName>
        <fullName evidence="2">Uncharacterized protein</fullName>
    </submittedName>
</protein>
<evidence type="ECO:0000313" key="3">
    <source>
        <dbReference type="Proteomes" id="UP000823561"/>
    </source>
</evidence>
<name>A0AAV6GE87_9TELE</name>